<keyword evidence="4" id="KW-1185">Reference proteome</keyword>
<reference evidence="4" key="1">
    <citation type="submission" date="2016-10" db="EMBL/GenBank/DDBJ databases">
        <authorList>
            <person name="Varghese N."/>
            <person name="Submissions S."/>
        </authorList>
    </citation>
    <scope>NUCLEOTIDE SEQUENCE [LARGE SCALE GENOMIC DNA]</scope>
    <source>
        <strain evidence="4">DS-12</strain>
    </source>
</reference>
<keyword evidence="1" id="KW-0732">Signal</keyword>
<sequence length="195" mass="21169">MRKIMTTLTVAMFFGAFTLNAQSLQIIPKAGNSLSKINIKGYDGEKFKGGFQGGVALNIAVGTSRFSVQPEINFTNKGMAYYIVDGITTEEFNINYLELPVLLKFNLGLAYINAGPSIALKLGNQKYPVAEFGSLKKIDFGMQFGGGLAIPVGMGKFIVDVRYYHGLMNISEFEGAEIKTRGIITTVGYAVPLGR</sequence>
<proteinExistence type="predicted"/>
<evidence type="ECO:0000256" key="1">
    <source>
        <dbReference type="SAM" id="SignalP"/>
    </source>
</evidence>
<protein>
    <submittedName>
        <fullName evidence="3">Outer membrane protein beta-barrel domain-containing protein</fullName>
    </submittedName>
</protein>
<accession>A0A1I5EXT2</accession>
<dbReference type="InterPro" id="IPR025665">
    <property type="entry name" value="Beta-barrel_OMP_2"/>
</dbReference>
<dbReference type="STRING" id="913024.SAMN05421741_12330"/>
<feature type="domain" description="Outer membrane protein beta-barrel" evidence="2">
    <location>
        <begin position="20"/>
        <end position="171"/>
    </location>
</feature>
<dbReference type="AlphaFoldDB" id="A0A1I5EXT2"/>
<feature type="chain" id="PRO_5011618934" evidence="1">
    <location>
        <begin position="22"/>
        <end position="195"/>
    </location>
</feature>
<dbReference type="Proteomes" id="UP000199036">
    <property type="component" value="Unassembled WGS sequence"/>
</dbReference>
<dbReference type="EMBL" id="FOVI01000023">
    <property type="protein sequence ID" value="SFO16294.1"/>
    <property type="molecule type" value="Genomic_DNA"/>
</dbReference>
<name>A0A1I5EXT2_9FLAO</name>
<dbReference type="Pfam" id="PF13568">
    <property type="entry name" value="OMP_b-brl_2"/>
    <property type="match status" value="1"/>
</dbReference>
<organism evidence="3 4">
    <name type="scientific">Paenimyroides ummariense</name>
    <dbReference type="NCBI Taxonomy" id="913024"/>
    <lineage>
        <taxon>Bacteria</taxon>
        <taxon>Pseudomonadati</taxon>
        <taxon>Bacteroidota</taxon>
        <taxon>Flavobacteriia</taxon>
        <taxon>Flavobacteriales</taxon>
        <taxon>Flavobacteriaceae</taxon>
        <taxon>Paenimyroides</taxon>
    </lineage>
</organism>
<feature type="signal peptide" evidence="1">
    <location>
        <begin position="1"/>
        <end position="21"/>
    </location>
</feature>
<evidence type="ECO:0000313" key="4">
    <source>
        <dbReference type="Proteomes" id="UP000199036"/>
    </source>
</evidence>
<gene>
    <name evidence="3" type="ORF">SAMN05421741_12330</name>
</gene>
<evidence type="ECO:0000259" key="2">
    <source>
        <dbReference type="Pfam" id="PF13568"/>
    </source>
</evidence>
<dbReference type="OrthoDB" id="947434at2"/>
<evidence type="ECO:0000313" key="3">
    <source>
        <dbReference type="EMBL" id="SFO16294.1"/>
    </source>
</evidence>